<keyword evidence="4" id="KW-0833">Ubl conjugation pathway</keyword>
<keyword evidence="2" id="KW-0808">Transferase</keyword>
<accession>S8D248</accession>
<dbReference type="Gene3D" id="3.10.110.10">
    <property type="entry name" value="Ubiquitin Conjugating Enzyme"/>
    <property type="match status" value="1"/>
</dbReference>
<comment type="caution">
    <text evidence="7">The sequence shown here is derived from an EMBL/GenBank/DDBJ whole genome shotgun (WGS) entry which is preliminary data.</text>
</comment>
<feature type="non-terminal residue" evidence="7">
    <location>
        <position position="227"/>
    </location>
</feature>
<feature type="non-terminal residue" evidence="7">
    <location>
        <position position="1"/>
    </location>
</feature>
<dbReference type="EC" id="2.3.2.23" evidence="1"/>
<dbReference type="SUPFAM" id="SSF54495">
    <property type="entry name" value="UBC-like"/>
    <property type="match status" value="1"/>
</dbReference>
<dbReference type="FunFam" id="3.10.110.10:FF:000028">
    <property type="entry name" value="Probable ubiquitin-conjugating enzyme E2 23"/>
    <property type="match status" value="1"/>
</dbReference>
<evidence type="ECO:0000256" key="3">
    <source>
        <dbReference type="ARBA" id="ARBA00022741"/>
    </source>
</evidence>
<dbReference type="PANTHER" id="PTHR46116:SF41">
    <property type="entry name" value="UBIQUITIN-CONJUGATING ENZYME E2 25-RELATED"/>
    <property type="match status" value="1"/>
</dbReference>
<dbReference type="PANTHER" id="PTHR46116">
    <property type="entry name" value="(E3-INDEPENDENT) E2 UBIQUITIN-CONJUGATING ENZYME"/>
    <property type="match status" value="1"/>
</dbReference>
<dbReference type="Proteomes" id="UP000015453">
    <property type="component" value="Unassembled WGS sequence"/>
</dbReference>
<dbReference type="EMBL" id="AUSU01000420">
    <property type="protein sequence ID" value="EPS73455.1"/>
    <property type="molecule type" value="Genomic_DNA"/>
</dbReference>
<evidence type="ECO:0000313" key="8">
    <source>
        <dbReference type="Proteomes" id="UP000015453"/>
    </source>
</evidence>
<evidence type="ECO:0000256" key="4">
    <source>
        <dbReference type="ARBA" id="ARBA00022786"/>
    </source>
</evidence>
<dbReference type="PROSITE" id="PS50127">
    <property type="entry name" value="UBC_2"/>
    <property type="match status" value="1"/>
</dbReference>
<keyword evidence="8" id="KW-1185">Reference proteome</keyword>
<dbReference type="InterPro" id="IPR016135">
    <property type="entry name" value="UBQ-conjugating_enzyme/RWD"/>
</dbReference>
<dbReference type="AlphaFoldDB" id="S8D248"/>
<proteinExistence type="predicted"/>
<dbReference type="CDD" id="cd23837">
    <property type="entry name" value="UBCc_UBE2O"/>
    <property type="match status" value="1"/>
</dbReference>
<dbReference type="OrthoDB" id="47801at2759"/>
<dbReference type="Pfam" id="PF00179">
    <property type="entry name" value="UQ_con"/>
    <property type="match status" value="1"/>
</dbReference>
<keyword evidence="3" id="KW-0547">Nucleotide-binding</keyword>
<evidence type="ECO:0000256" key="5">
    <source>
        <dbReference type="ARBA" id="ARBA00022840"/>
    </source>
</evidence>
<organism evidence="7 8">
    <name type="scientific">Genlisea aurea</name>
    <dbReference type="NCBI Taxonomy" id="192259"/>
    <lineage>
        <taxon>Eukaryota</taxon>
        <taxon>Viridiplantae</taxon>
        <taxon>Streptophyta</taxon>
        <taxon>Embryophyta</taxon>
        <taxon>Tracheophyta</taxon>
        <taxon>Spermatophyta</taxon>
        <taxon>Magnoliopsida</taxon>
        <taxon>eudicotyledons</taxon>
        <taxon>Gunneridae</taxon>
        <taxon>Pentapetalae</taxon>
        <taxon>asterids</taxon>
        <taxon>lamiids</taxon>
        <taxon>Lamiales</taxon>
        <taxon>Lentibulariaceae</taxon>
        <taxon>Genlisea</taxon>
    </lineage>
</organism>
<gene>
    <name evidence="7" type="ORF">M569_01301</name>
</gene>
<dbReference type="GO" id="GO:0061631">
    <property type="term" value="F:ubiquitin conjugating enzyme activity"/>
    <property type="evidence" value="ECO:0007669"/>
    <property type="project" value="UniProtKB-EC"/>
</dbReference>
<evidence type="ECO:0000256" key="2">
    <source>
        <dbReference type="ARBA" id="ARBA00022679"/>
    </source>
</evidence>
<evidence type="ECO:0000259" key="6">
    <source>
        <dbReference type="PROSITE" id="PS50127"/>
    </source>
</evidence>
<feature type="domain" description="UBC core" evidence="6">
    <location>
        <begin position="29"/>
        <end position="189"/>
    </location>
</feature>
<keyword evidence="5" id="KW-0067">ATP-binding</keyword>
<dbReference type="GO" id="GO:0005524">
    <property type="term" value="F:ATP binding"/>
    <property type="evidence" value="ECO:0007669"/>
    <property type="project" value="UniProtKB-KW"/>
</dbReference>
<dbReference type="SMART" id="SM00212">
    <property type="entry name" value="UBCc"/>
    <property type="match status" value="1"/>
</dbReference>
<dbReference type="InterPro" id="IPR000608">
    <property type="entry name" value="UBC"/>
</dbReference>
<sequence>FKNFDTIEECFADHYYLKSQSSIQQQPKSWARKVQEEWEILQKDLPEDIFVRVCETRMDILRAAIIGAQGTPYYDGLFFFDISFPSNYPNVPPTVHYYSGGLRINPNLYESGHVCLSLLNTWAGSQKELWIPGVSTMLQVLVSIQALILNANPCFNEPGYKSMEGTQRGDMMSSEYNETTALHSLQTMVYTMRRPPKHFEELVFGHFRRRAYRILSTCRAYMEGAPV</sequence>
<evidence type="ECO:0000256" key="1">
    <source>
        <dbReference type="ARBA" id="ARBA00012486"/>
    </source>
</evidence>
<protein>
    <recommendedName>
        <fullName evidence="1">E2 ubiquitin-conjugating enzyme</fullName>
        <ecNumber evidence="1">2.3.2.23</ecNumber>
    </recommendedName>
</protein>
<evidence type="ECO:0000313" key="7">
    <source>
        <dbReference type="EMBL" id="EPS73455.1"/>
    </source>
</evidence>
<reference evidence="7 8" key="1">
    <citation type="journal article" date="2013" name="BMC Genomics">
        <title>The miniature genome of a carnivorous plant Genlisea aurea contains a low number of genes and short non-coding sequences.</title>
        <authorList>
            <person name="Leushkin E.V."/>
            <person name="Sutormin R.A."/>
            <person name="Nabieva E.R."/>
            <person name="Penin A.A."/>
            <person name="Kondrashov A.S."/>
            <person name="Logacheva M.D."/>
        </authorList>
    </citation>
    <scope>NUCLEOTIDE SEQUENCE [LARGE SCALE GENOMIC DNA]</scope>
</reference>
<name>S8D248_9LAMI</name>